<keyword evidence="1" id="KW-0812">Transmembrane</keyword>
<keyword evidence="3" id="KW-1185">Reference proteome</keyword>
<organism evidence="2 3">
    <name type="scientific">Rousettus aegyptiacus</name>
    <name type="common">Egyptian fruit bat</name>
    <name type="synonym">Pteropus aegyptiacus</name>
    <dbReference type="NCBI Taxonomy" id="9407"/>
    <lineage>
        <taxon>Eukaryota</taxon>
        <taxon>Metazoa</taxon>
        <taxon>Chordata</taxon>
        <taxon>Craniata</taxon>
        <taxon>Vertebrata</taxon>
        <taxon>Euteleostomi</taxon>
        <taxon>Mammalia</taxon>
        <taxon>Eutheria</taxon>
        <taxon>Laurasiatheria</taxon>
        <taxon>Chiroptera</taxon>
        <taxon>Yinpterochiroptera</taxon>
        <taxon>Pteropodoidea</taxon>
        <taxon>Pteropodidae</taxon>
        <taxon>Rousettinae</taxon>
        <taxon>Rousettus</taxon>
    </lineage>
</organism>
<evidence type="ECO:0000313" key="2">
    <source>
        <dbReference type="EMBL" id="KAF6506161.1"/>
    </source>
</evidence>
<comment type="caution">
    <text evidence="2">The sequence shown here is derived from an EMBL/GenBank/DDBJ whole genome shotgun (WGS) entry which is preliminary data.</text>
</comment>
<sequence>MTIPSSLSTVVLSAVFFYRLPFSFLLGFTRPLHIFCLARAVVLFFHHDPFSPQINRPPCPPFPTFPLQNVFCFVHGTLPTSPFLMLPIRSAASHLCPGFEGMGSVSVWQVSKGSCHTQTLGLAVNSGPP</sequence>
<feature type="transmembrane region" description="Helical" evidence="1">
    <location>
        <begin position="6"/>
        <end position="29"/>
    </location>
</feature>
<dbReference type="Proteomes" id="UP000593571">
    <property type="component" value="Unassembled WGS sequence"/>
</dbReference>
<evidence type="ECO:0000256" key="1">
    <source>
        <dbReference type="SAM" id="Phobius"/>
    </source>
</evidence>
<protein>
    <submittedName>
        <fullName evidence="2">Uncharacterized protein</fullName>
    </submittedName>
</protein>
<dbReference type="EMBL" id="JACASE010000001">
    <property type="protein sequence ID" value="KAF6506161.1"/>
    <property type="molecule type" value="Genomic_DNA"/>
</dbReference>
<reference evidence="2 3" key="1">
    <citation type="journal article" date="2020" name="Nature">
        <title>Six reference-quality genomes reveal evolution of bat adaptations.</title>
        <authorList>
            <person name="Jebb D."/>
            <person name="Huang Z."/>
            <person name="Pippel M."/>
            <person name="Hughes G.M."/>
            <person name="Lavrichenko K."/>
            <person name="Devanna P."/>
            <person name="Winkler S."/>
            <person name="Jermiin L.S."/>
            <person name="Skirmuntt E.C."/>
            <person name="Katzourakis A."/>
            <person name="Burkitt-Gray L."/>
            <person name="Ray D.A."/>
            <person name="Sullivan K.A.M."/>
            <person name="Roscito J.G."/>
            <person name="Kirilenko B.M."/>
            <person name="Davalos L.M."/>
            <person name="Corthals A.P."/>
            <person name="Power M.L."/>
            <person name="Jones G."/>
            <person name="Ransome R.D."/>
            <person name="Dechmann D.K.N."/>
            <person name="Locatelli A.G."/>
            <person name="Puechmaille S.J."/>
            <person name="Fedrigo O."/>
            <person name="Jarvis E.D."/>
            <person name="Hiller M."/>
            <person name="Vernes S.C."/>
            <person name="Myers E.W."/>
            <person name="Teeling E.C."/>
        </authorList>
    </citation>
    <scope>NUCLEOTIDE SEQUENCE [LARGE SCALE GENOMIC DNA]</scope>
    <source>
        <strain evidence="2">MRouAeg1</strain>
        <tissue evidence="2">Muscle</tissue>
    </source>
</reference>
<dbReference type="AlphaFoldDB" id="A0A7J8KBJ8"/>
<keyword evidence="1" id="KW-0472">Membrane</keyword>
<proteinExistence type="predicted"/>
<name>A0A7J8KBJ8_ROUAE</name>
<evidence type="ECO:0000313" key="3">
    <source>
        <dbReference type="Proteomes" id="UP000593571"/>
    </source>
</evidence>
<gene>
    <name evidence="2" type="ORF">HJG63_007979</name>
</gene>
<accession>A0A7J8KBJ8</accession>
<keyword evidence="1" id="KW-1133">Transmembrane helix</keyword>